<protein>
    <submittedName>
        <fullName evidence="2">Uncharacterized protein</fullName>
    </submittedName>
</protein>
<organism evidence="2">
    <name type="scientific">uncultured Solirubrobacteraceae bacterium</name>
    <dbReference type="NCBI Taxonomy" id="1162706"/>
    <lineage>
        <taxon>Bacteria</taxon>
        <taxon>Bacillati</taxon>
        <taxon>Actinomycetota</taxon>
        <taxon>Thermoleophilia</taxon>
        <taxon>Solirubrobacterales</taxon>
        <taxon>Solirubrobacteraceae</taxon>
        <taxon>environmental samples</taxon>
    </lineage>
</organism>
<evidence type="ECO:0000313" key="2">
    <source>
        <dbReference type="EMBL" id="CAA9497275.1"/>
    </source>
</evidence>
<dbReference type="EMBL" id="CADCVR010000058">
    <property type="protein sequence ID" value="CAA9497275.1"/>
    <property type="molecule type" value="Genomic_DNA"/>
</dbReference>
<feature type="region of interest" description="Disordered" evidence="1">
    <location>
        <begin position="1"/>
        <end position="54"/>
    </location>
</feature>
<accession>A0A6J4SM02</accession>
<reference evidence="2" key="1">
    <citation type="submission" date="2020-02" db="EMBL/GenBank/DDBJ databases">
        <authorList>
            <person name="Meier V. D."/>
        </authorList>
    </citation>
    <scope>NUCLEOTIDE SEQUENCE</scope>
    <source>
        <strain evidence="2">AVDCRST_MAG53</strain>
    </source>
</reference>
<evidence type="ECO:0000256" key="1">
    <source>
        <dbReference type="SAM" id="MobiDB-lite"/>
    </source>
</evidence>
<dbReference type="AlphaFoldDB" id="A0A6J4SM02"/>
<gene>
    <name evidence="2" type="ORF">AVDCRST_MAG53-2190</name>
</gene>
<proteinExistence type="predicted"/>
<feature type="compositionally biased region" description="Basic and acidic residues" evidence="1">
    <location>
        <begin position="11"/>
        <end position="38"/>
    </location>
</feature>
<feature type="non-terminal residue" evidence="2">
    <location>
        <position position="1"/>
    </location>
</feature>
<feature type="compositionally biased region" description="Basic residues" evidence="1">
    <location>
        <begin position="1"/>
        <end position="10"/>
    </location>
</feature>
<name>A0A6J4SM02_9ACTN</name>
<sequence length="54" mass="6156">GSRRSHHRRPGHLDRPLGPRDQGDRLVHDHGRDRDDRRRGPHGRAVAPGQPESL</sequence>
<feature type="non-terminal residue" evidence="2">
    <location>
        <position position="54"/>
    </location>
</feature>